<dbReference type="Gene3D" id="3.30.1360.100">
    <property type="entry name" value="General secretion pathway protein M, EpsM"/>
    <property type="match status" value="1"/>
</dbReference>
<evidence type="ECO:0000313" key="13">
    <source>
        <dbReference type="Proteomes" id="UP001595379"/>
    </source>
</evidence>
<name>A0ABV6ZV59_9PROT</name>
<evidence type="ECO:0000256" key="4">
    <source>
        <dbReference type="ARBA" id="ARBA00022475"/>
    </source>
</evidence>
<comment type="similarity">
    <text evidence="2">Belongs to the GSP L family.</text>
</comment>
<evidence type="ECO:0000259" key="10">
    <source>
        <dbReference type="Pfam" id="PF05134"/>
    </source>
</evidence>
<proteinExistence type="inferred from homology"/>
<protein>
    <submittedName>
        <fullName evidence="12">Type II secretion system protein GspL</fullName>
    </submittedName>
</protein>
<evidence type="ECO:0000256" key="2">
    <source>
        <dbReference type="ARBA" id="ARBA00005318"/>
    </source>
</evidence>
<keyword evidence="3" id="KW-0813">Transport</keyword>
<dbReference type="Proteomes" id="UP001595379">
    <property type="component" value="Unassembled WGS sequence"/>
</dbReference>
<gene>
    <name evidence="12" type="primary">gspL</name>
    <name evidence="12" type="ORF">ACFOOR_04405</name>
</gene>
<keyword evidence="8" id="KW-1133">Transmembrane helix</keyword>
<evidence type="ECO:0000313" key="12">
    <source>
        <dbReference type="EMBL" id="MFC2925341.1"/>
    </source>
</evidence>
<dbReference type="Pfam" id="PF05134">
    <property type="entry name" value="T2SSL"/>
    <property type="match status" value="1"/>
</dbReference>
<evidence type="ECO:0000256" key="9">
    <source>
        <dbReference type="ARBA" id="ARBA00023136"/>
    </source>
</evidence>
<dbReference type="InterPro" id="IPR025691">
    <property type="entry name" value="GspL_pp_dom"/>
</dbReference>
<evidence type="ECO:0000256" key="8">
    <source>
        <dbReference type="ARBA" id="ARBA00022989"/>
    </source>
</evidence>
<feature type="domain" description="GspL periplasmic" evidence="11">
    <location>
        <begin position="252"/>
        <end position="402"/>
    </location>
</feature>
<keyword evidence="6" id="KW-0812">Transmembrane</keyword>
<evidence type="ECO:0000256" key="6">
    <source>
        <dbReference type="ARBA" id="ARBA00022692"/>
    </source>
</evidence>
<organism evidence="12 13">
    <name type="scientific">Hyphobacterium vulgare</name>
    <dbReference type="NCBI Taxonomy" id="1736751"/>
    <lineage>
        <taxon>Bacteria</taxon>
        <taxon>Pseudomonadati</taxon>
        <taxon>Pseudomonadota</taxon>
        <taxon>Alphaproteobacteria</taxon>
        <taxon>Maricaulales</taxon>
        <taxon>Maricaulaceae</taxon>
        <taxon>Hyphobacterium</taxon>
    </lineage>
</organism>
<dbReference type="InterPro" id="IPR024230">
    <property type="entry name" value="GspL_cyto_dom"/>
</dbReference>
<evidence type="ECO:0000256" key="7">
    <source>
        <dbReference type="ARBA" id="ARBA00022927"/>
    </source>
</evidence>
<dbReference type="PIRSF" id="PIRSF015761">
    <property type="entry name" value="Protein_L"/>
    <property type="match status" value="1"/>
</dbReference>
<dbReference type="CDD" id="cd24017">
    <property type="entry name" value="ASKHA_T2SSL_N"/>
    <property type="match status" value="1"/>
</dbReference>
<keyword evidence="7" id="KW-0653">Protein transport</keyword>
<sequence length="405" mass="43445">MSRDLIIRLPRPGGARVPWSVIDRHSGETVASGLMVGDRPPLEGVTRALYLAPSSDLMSRTLTLPAKRDGEARQAAPFAIEDELAGPLDDTEIAVGPRRPDGSRIVHAADRGLIERWRRIAAAIDVRPAWLLPEAMALEAEAGDLVLADEDNDVVFVNRTGTGPAFGRIEAEPSALLFPALFSRLRPGTVAITPRIRLPGLPAGETPKTIHALPAIDFAVAASRLPDTDLRFLPALLGHRHSAATDWTGLAAPYRRAGVLALTAMVLFLGFNLGEGFYLRSQAASLDARAEAAFRNAFPDVTRVVNLDAQLRQRLASVSGGSGSDFLRLFAGFASLIEGDDAFAVEALRYDSASAALSVSATYPDFASFEALRDRAIEAGLIVEDQGARQDGLSVRGEFRVRLAR</sequence>
<dbReference type="NCBIfam" id="TIGR01709">
    <property type="entry name" value="typeII_sec_gspL"/>
    <property type="match status" value="1"/>
</dbReference>
<dbReference type="RefSeq" id="WP_343165034.1">
    <property type="nucleotide sequence ID" value="NZ_JBHRSV010000002.1"/>
</dbReference>
<comment type="caution">
    <text evidence="12">The sequence shown here is derived from an EMBL/GenBank/DDBJ whole genome shotgun (WGS) entry which is preliminary data.</text>
</comment>
<evidence type="ECO:0000256" key="1">
    <source>
        <dbReference type="ARBA" id="ARBA00004377"/>
    </source>
</evidence>
<keyword evidence="5" id="KW-0997">Cell inner membrane</keyword>
<dbReference type="InterPro" id="IPR007812">
    <property type="entry name" value="T2SS_protein-GspL"/>
</dbReference>
<evidence type="ECO:0000256" key="3">
    <source>
        <dbReference type="ARBA" id="ARBA00022448"/>
    </source>
</evidence>
<keyword evidence="13" id="KW-1185">Reference proteome</keyword>
<keyword evidence="4" id="KW-1003">Cell membrane</keyword>
<dbReference type="Pfam" id="PF12693">
    <property type="entry name" value="GspL_C"/>
    <property type="match status" value="1"/>
</dbReference>
<reference evidence="13" key="1">
    <citation type="journal article" date="2019" name="Int. J. Syst. Evol. Microbiol.">
        <title>The Global Catalogue of Microorganisms (GCM) 10K type strain sequencing project: providing services to taxonomists for standard genome sequencing and annotation.</title>
        <authorList>
            <consortium name="The Broad Institute Genomics Platform"/>
            <consortium name="The Broad Institute Genome Sequencing Center for Infectious Disease"/>
            <person name="Wu L."/>
            <person name="Ma J."/>
        </authorList>
    </citation>
    <scope>NUCLEOTIDE SEQUENCE [LARGE SCALE GENOMIC DNA]</scope>
    <source>
        <strain evidence="13">KCTC 52487</strain>
    </source>
</reference>
<feature type="domain" description="GspL cytoplasmic actin-ATPase-like" evidence="10">
    <location>
        <begin position="5"/>
        <end position="163"/>
    </location>
</feature>
<dbReference type="Gene3D" id="3.30.420.380">
    <property type="match status" value="1"/>
</dbReference>
<dbReference type="SUPFAM" id="SSF53067">
    <property type="entry name" value="Actin-like ATPase domain"/>
    <property type="match status" value="1"/>
</dbReference>
<evidence type="ECO:0000256" key="5">
    <source>
        <dbReference type="ARBA" id="ARBA00022519"/>
    </source>
</evidence>
<accession>A0ABV6ZV59</accession>
<evidence type="ECO:0000259" key="11">
    <source>
        <dbReference type="Pfam" id="PF12693"/>
    </source>
</evidence>
<comment type="subcellular location">
    <subcellularLocation>
        <location evidence="1">Cell inner membrane</location>
        <topology evidence="1">Single-pass membrane protein</topology>
    </subcellularLocation>
</comment>
<dbReference type="EMBL" id="JBHRSV010000002">
    <property type="protein sequence ID" value="MFC2925341.1"/>
    <property type="molecule type" value="Genomic_DNA"/>
</dbReference>
<keyword evidence="9" id="KW-0472">Membrane</keyword>
<dbReference type="InterPro" id="IPR043129">
    <property type="entry name" value="ATPase_NBD"/>
</dbReference>